<name>A0A1I3PEC5_9FLAO</name>
<keyword evidence="6" id="KW-1185">Reference proteome</keyword>
<keyword evidence="1" id="KW-0805">Transcription regulation</keyword>
<protein>
    <submittedName>
        <fullName evidence="5">AraC-type DNA-binding protein</fullName>
    </submittedName>
</protein>
<gene>
    <name evidence="5" type="ORF">SAMN04487893_10485</name>
</gene>
<reference evidence="6" key="1">
    <citation type="submission" date="2016-10" db="EMBL/GenBank/DDBJ databases">
        <authorList>
            <person name="Varghese N."/>
            <person name="Submissions S."/>
        </authorList>
    </citation>
    <scope>NUCLEOTIDE SEQUENCE [LARGE SCALE GENOMIC DNA]</scope>
    <source>
        <strain evidence="6">DSM 26542</strain>
    </source>
</reference>
<dbReference type="STRING" id="1150112.SAMN04487893_10485"/>
<evidence type="ECO:0000313" key="5">
    <source>
        <dbReference type="EMBL" id="SFJ19697.1"/>
    </source>
</evidence>
<dbReference type="PANTHER" id="PTHR43280">
    <property type="entry name" value="ARAC-FAMILY TRANSCRIPTIONAL REGULATOR"/>
    <property type="match status" value="1"/>
</dbReference>
<keyword evidence="2 5" id="KW-0238">DNA-binding</keyword>
<dbReference type="InterPro" id="IPR018060">
    <property type="entry name" value="HTH_AraC"/>
</dbReference>
<dbReference type="OrthoDB" id="9793451at2"/>
<dbReference type="RefSeq" id="WP_090678378.1">
    <property type="nucleotide sequence ID" value="NZ_FORU01000004.1"/>
</dbReference>
<dbReference type="Gene3D" id="1.10.10.60">
    <property type="entry name" value="Homeodomain-like"/>
    <property type="match status" value="1"/>
</dbReference>
<dbReference type="GO" id="GO:0003700">
    <property type="term" value="F:DNA-binding transcription factor activity"/>
    <property type="evidence" value="ECO:0007669"/>
    <property type="project" value="InterPro"/>
</dbReference>
<evidence type="ECO:0000256" key="1">
    <source>
        <dbReference type="ARBA" id="ARBA00023015"/>
    </source>
</evidence>
<sequence length="317" mass="37378">MKKTKSITEIKSTQDFRDHFFGDEDVSLECSECAPFRGESGFLEVFSLENLQMVSNSFVGSQSRKKFYTVVLVTEGQMVETIGRHQHTFCSNMMYFIAENQLHSIEQWSKDLKGVMCLFDSDYFLLCIKNQIRLNSFPFFQLTKDPFVELNDREATMMEHLFWKMSSELCQRESFNGDLLVRMFLNIILLEAERIYTKKTPDITFELSRKEQLVAQFQLLIKQHIIEMKRVDEYANLLHVHPHYLNDVVKEVTDFPASYFIQNQLIDEAKSRLIQTNATVSMIAVMLNFNEESYFGRFFKRHTGVTPLQYRKTHQQH</sequence>
<accession>A0A1I3PEC5</accession>
<dbReference type="PANTHER" id="PTHR43280:SF32">
    <property type="entry name" value="TRANSCRIPTIONAL REGULATORY PROTEIN"/>
    <property type="match status" value="1"/>
</dbReference>
<dbReference type="GO" id="GO:0043565">
    <property type="term" value="F:sequence-specific DNA binding"/>
    <property type="evidence" value="ECO:0007669"/>
    <property type="project" value="InterPro"/>
</dbReference>
<dbReference type="AlphaFoldDB" id="A0A1I3PEC5"/>
<dbReference type="SUPFAM" id="SSF46689">
    <property type="entry name" value="Homeodomain-like"/>
    <property type="match status" value="1"/>
</dbReference>
<dbReference type="Pfam" id="PF12833">
    <property type="entry name" value="HTH_18"/>
    <property type="match status" value="1"/>
</dbReference>
<evidence type="ECO:0000256" key="2">
    <source>
        <dbReference type="ARBA" id="ARBA00023125"/>
    </source>
</evidence>
<organism evidence="5 6">
    <name type="scientific">Myroides guanonis</name>
    <dbReference type="NCBI Taxonomy" id="1150112"/>
    <lineage>
        <taxon>Bacteria</taxon>
        <taxon>Pseudomonadati</taxon>
        <taxon>Bacteroidota</taxon>
        <taxon>Flavobacteriia</taxon>
        <taxon>Flavobacteriales</taxon>
        <taxon>Flavobacteriaceae</taxon>
        <taxon>Myroides</taxon>
    </lineage>
</organism>
<dbReference type="InterPro" id="IPR020449">
    <property type="entry name" value="Tscrpt_reg_AraC-type_HTH"/>
</dbReference>
<dbReference type="PROSITE" id="PS01124">
    <property type="entry name" value="HTH_ARAC_FAMILY_2"/>
    <property type="match status" value="1"/>
</dbReference>
<dbReference type="SMART" id="SM00342">
    <property type="entry name" value="HTH_ARAC"/>
    <property type="match status" value="1"/>
</dbReference>
<dbReference type="PRINTS" id="PR00032">
    <property type="entry name" value="HTHARAC"/>
</dbReference>
<dbReference type="InterPro" id="IPR009057">
    <property type="entry name" value="Homeodomain-like_sf"/>
</dbReference>
<evidence type="ECO:0000259" key="4">
    <source>
        <dbReference type="PROSITE" id="PS01124"/>
    </source>
</evidence>
<dbReference type="EMBL" id="FORU01000004">
    <property type="protein sequence ID" value="SFJ19697.1"/>
    <property type="molecule type" value="Genomic_DNA"/>
</dbReference>
<proteinExistence type="predicted"/>
<feature type="domain" description="HTH araC/xylS-type" evidence="4">
    <location>
        <begin position="215"/>
        <end position="313"/>
    </location>
</feature>
<evidence type="ECO:0000256" key="3">
    <source>
        <dbReference type="ARBA" id="ARBA00023163"/>
    </source>
</evidence>
<evidence type="ECO:0000313" key="6">
    <source>
        <dbReference type="Proteomes" id="UP000243887"/>
    </source>
</evidence>
<keyword evidence="3" id="KW-0804">Transcription</keyword>
<dbReference type="Proteomes" id="UP000243887">
    <property type="component" value="Unassembled WGS sequence"/>
</dbReference>